<gene>
    <name evidence="2" type="ORF">PIB30_011664</name>
</gene>
<keyword evidence="3" id="KW-1185">Reference proteome</keyword>
<sequence length="243" mass="28147">MKQIRRWQRTLILALLSLSVVAPLIFVSHKLKFLTPDGRRDFLDDLSSFTYRTDPLKLNAIEQEGAEELEEPKQVVYKENDFDVAISNNPERINDAEDSSTDGSRSNLLETNEVDHNEKQVEEAQQKGLSLADEHKRNINETVIHNLNISTDSQRTNNENIEVRDKQSDHRATRRRQISRSQYRKVSNHKVEEIKDQIVRARAYLSFAPPGSNSHLVKELKLRIKEMERVVGEATHDSDLPRR</sequence>
<feature type="compositionally biased region" description="Polar residues" evidence="1">
    <location>
        <begin position="101"/>
        <end position="110"/>
    </location>
</feature>
<organism evidence="2 3">
    <name type="scientific">Stylosanthes scabra</name>
    <dbReference type="NCBI Taxonomy" id="79078"/>
    <lineage>
        <taxon>Eukaryota</taxon>
        <taxon>Viridiplantae</taxon>
        <taxon>Streptophyta</taxon>
        <taxon>Embryophyta</taxon>
        <taxon>Tracheophyta</taxon>
        <taxon>Spermatophyta</taxon>
        <taxon>Magnoliopsida</taxon>
        <taxon>eudicotyledons</taxon>
        <taxon>Gunneridae</taxon>
        <taxon>Pentapetalae</taxon>
        <taxon>rosids</taxon>
        <taxon>fabids</taxon>
        <taxon>Fabales</taxon>
        <taxon>Fabaceae</taxon>
        <taxon>Papilionoideae</taxon>
        <taxon>50 kb inversion clade</taxon>
        <taxon>dalbergioids sensu lato</taxon>
        <taxon>Dalbergieae</taxon>
        <taxon>Pterocarpus clade</taxon>
        <taxon>Stylosanthes</taxon>
    </lineage>
</organism>
<feature type="compositionally biased region" description="Basic and acidic residues" evidence="1">
    <location>
        <begin position="113"/>
        <end position="125"/>
    </location>
</feature>
<evidence type="ECO:0000256" key="1">
    <source>
        <dbReference type="SAM" id="MobiDB-lite"/>
    </source>
</evidence>
<dbReference type="Proteomes" id="UP001341840">
    <property type="component" value="Unassembled WGS sequence"/>
</dbReference>
<evidence type="ECO:0000313" key="3">
    <source>
        <dbReference type="Proteomes" id="UP001341840"/>
    </source>
</evidence>
<reference evidence="2 3" key="1">
    <citation type="journal article" date="2023" name="Plants (Basel)">
        <title>Bridging the Gap: Combining Genomics and Transcriptomics Approaches to Understand Stylosanthes scabra, an Orphan Legume from the Brazilian Caatinga.</title>
        <authorList>
            <person name="Ferreira-Neto J.R.C."/>
            <person name="da Silva M.D."/>
            <person name="Binneck E."/>
            <person name="de Melo N.F."/>
            <person name="da Silva R.H."/>
            <person name="de Melo A.L.T.M."/>
            <person name="Pandolfi V."/>
            <person name="Bustamante F.O."/>
            <person name="Brasileiro-Vidal A.C."/>
            <person name="Benko-Iseppon A.M."/>
        </authorList>
    </citation>
    <scope>NUCLEOTIDE SEQUENCE [LARGE SCALE GENOMIC DNA]</scope>
    <source>
        <tissue evidence="2">Leaves</tissue>
    </source>
</reference>
<comment type="caution">
    <text evidence="2">The sequence shown here is derived from an EMBL/GenBank/DDBJ whole genome shotgun (WGS) entry which is preliminary data.</text>
</comment>
<proteinExistence type="predicted"/>
<name>A0ABU6X7B0_9FABA</name>
<accession>A0ABU6X7B0</accession>
<evidence type="ECO:0000313" key="2">
    <source>
        <dbReference type="EMBL" id="MED6192590.1"/>
    </source>
</evidence>
<feature type="region of interest" description="Disordered" evidence="1">
    <location>
        <begin position="88"/>
        <end position="129"/>
    </location>
</feature>
<dbReference type="EMBL" id="JASCZI010211477">
    <property type="protein sequence ID" value="MED6192590.1"/>
    <property type="molecule type" value="Genomic_DNA"/>
</dbReference>
<protein>
    <submittedName>
        <fullName evidence="2">Uncharacterized protein</fullName>
    </submittedName>
</protein>
<dbReference type="Pfam" id="PF25557">
    <property type="entry name" value="GAUT_1"/>
    <property type="match status" value="1"/>
</dbReference>